<dbReference type="InterPro" id="IPR055170">
    <property type="entry name" value="GFO_IDH_MocA-like_dom"/>
</dbReference>
<dbReference type="Gene3D" id="3.30.360.10">
    <property type="entry name" value="Dihydrodipicolinate Reductase, domain 2"/>
    <property type="match status" value="1"/>
</dbReference>
<dbReference type="InterPro" id="IPR036291">
    <property type="entry name" value="NAD(P)-bd_dom_sf"/>
</dbReference>
<evidence type="ECO:0000313" key="3">
    <source>
        <dbReference type="EMBL" id="MBC8532572.1"/>
    </source>
</evidence>
<evidence type="ECO:0000313" key="4">
    <source>
        <dbReference type="Proteomes" id="UP000651482"/>
    </source>
</evidence>
<organism evidence="3 4">
    <name type="scientific">Yeguia hominis</name>
    <dbReference type="NCBI Taxonomy" id="2763662"/>
    <lineage>
        <taxon>Bacteria</taxon>
        <taxon>Bacillati</taxon>
        <taxon>Bacillota</taxon>
        <taxon>Clostridia</taxon>
        <taxon>Eubacteriales</taxon>
        <taxon>Yeguiaceae</taxon>
        <taxon>Yeguia</taxon>
    </lineage>
</organism>
<dbReference type="InterPro" id="IPR051317">
    <property type="entry name" value="Gfo/Idh/MocA_oxidoreduct"/>
</dbReference>
<dbReference type="Pfam" id="PF01408">
    <property type="entry name" value="GFO_IDH_MocA"/>
    <property type="match status" value="1"/>
</dbReference>
<accession>A0A926D747</accession>
<dbReference type="PANTHER" id="PTHR43708:SF8">
    <property type="entry name" value="OXIDOREDUCTASE"/>
    <property type="match status" value="1"/>
</dbReference>
<sequence>MVKWNLGIIGPGLIWQNIHTAIIKKLDQTFEVRAFCARTQQTLDKAKKEYPDADCYLDVNELLARKDLDAVFVALPIANNGKMALRALQAGKHVFLEKPMAVNGPEAKQILEASRISGKYVYVLENFVYADSIQKAKGLLRDGTIGEPVYCDMHFHYIIDGIRSAMDGYALTKWRIEADYPLGAIMDGGIHYLAILTQLFGKPEWIYATGSNLRPTYGAYDHILTICGFNAPLKVSYSHSGILDGNAEQISVWGTKGYLSVNSNKIEVFPYEGNAYDLTCDPEESHLTMWKHFSDCIQTEKTPVYSIEEGVWSIEMCDAIQKSLLQHQEIFL</sequence>
<dbReference type="EMBL" id="JACRSN010000001">
    <property type="protein sequence ID" value="MBC8532572.1"/>
    <property type="molecule type" value="Genomic_DNA"/>
</dbReference>
<dbReference type="AlphaFoldDB" id="A0A926D747"/>
<dbReference type="PANTHER" id="PTHR43708">
    <property type="entry name" value="CONSERVED EXPRESSED OXIDOREDUCTASE (EUROFUNG)"/>
    <property type="match status" value="1"/>
</dbReference>
<dbReference type="Gene3D" id="3.40.50.720">
    <property type="entry name" value="NAD(P)-binding Rossmann-like Domain"/>
    <property type="match status" value="1"/>
</dbReference>
<name>A0A926D747_9FIRM</name>
<dbReference type="RefSeq" id="WP_249317774.1">
    <property type="nucleotide sequence ID" value="NZ_JACRSN010000001.1"/>
</dbReference>
<dbReference type="GO" id="GO:0000166">
    <property type="term" value="F:nucleotide binding"/>
    <property type="evidence" value="ECO:0007669"/>
    <property type="project" value="InterPro"/>
</dbReference>
<comment type="caution">
    <text evidence="3">The sequence shown here is derived from an EMBL/GenBank/DDBJ whole genome shotgun (WGS) entry which is preliminary data.</text>
</comment>
<dbReference type="Proteomes" id="UP000651482">
    <property type="component" value="Unassembled WGS sequence"/>
</dbReference>
<keyword evidence="4" id="KW-1185">Reference proteome</keyword>
<dbReference type="InterPro" id="IPR000683">
    <property type="entry name" value="Gfo/Idh/MocA-like_OxRdtase_N"/>
</dbReference>
<evidence type="ECO:0000259" key="1">
    <source>
        <dbReference type="Pfam" id="PF01408"/>
    </source>
</evidence>
<protein>
    <submittedName>
        <fullName evidence="3">Gfo/Idh/MocA family oxidoreductase</fullName>
    </submittedName>
</protein>
<proteinExistence type="predicted"/>
<dbReference type="SUPFAM" id="SSF51735">
    <property type="entry name" value="NAD(P)-binding Rossmann-fold domains"/>
    <property type="match status" value="1"/>
</dbReference>
<reference evidence="3" key="1">
    <citation type="submission" date="2020-08" db="EMBL/GenBank/DDBJ databases">
        <title>Genome public.</title>
        <authorList>
            <person name="Liu C."/>
            <person name="Sun Q."/>
        </authorList>
    </citation>
    <scope>NUCLEOTIDE SEQUENCE</scope>
    <source>
        <strain evidence="3">NSJ-40</strain>
    </source>
</reference>
<dbReference type="Pfam" id="PF22725">
    <property type="entry name" value="GFO_IDH_MocA_C3"/>
    <property type="match status" value="1"/>
</dbReference>
<feature type="domain" description="Gfo/Idh/MocA-like oxidoreductase N-terminal" evidence="1">
    <location>
        <begin position="5"/>
        <end position="123"/>
    </location>
</feature>
<evidence type="ECO:0000259" key="2">
    <source>
        <dbReference type="Pfam" id="PF22725"/>
    </source>
</evidence>
<feature type="domain" description="GFO/IDH/MocA-like oxidoreductase" evidence="2">
    <location>
        <begin position="133"/>
        <end position="259"/>
    </location>
</feature>
<gene>
    <name evidence="3" type="ORF">IAG03_00860</name>
</gene>
<dbReference type="SUPFAM" id="SSF55347">
    <property type="entry name" value="Glyceraldehyde-3-phosphate dehydrogenase-like, C-terminal domain"/>
    <property type="match status" value="1"/>
</dbReference>